<dbReference type="InterPro" id="IPR006469">
    <property type="entry name" value="NifC_ABC_porter"/>
</dbReference>
<comment type="similarity">
    <text evidence="2 10">Belongs to the binding-protein-dependent transport system permease family. CysTW subfamily.</text>
</comment>
<keyword evidence="4 10" id="KW-1003">Cell membrane</keyword>
<evidence type="ECO:0000256" key="9">
    <source>
        <dbReference type="RuleBase" id="RU363032"/>
    </source>
</evidence>
<evidence type="ECO:0000313" key="13">
    <source>
        <dbReference type="Proteomes" id="UP001501736"/>
    </source>
</evidence>
<comment type="function">
    <text evidence="10">Part of the binding-protein-dependent transport system for molybdenum; probably responsible for the translocation of the substrate across the membrane.</text>
</comment>
<evidence type="ECO:0000256" key="4">
    <source>
        <dbReference type="ARBA" id="ARBA00022475"/>
    </source>
</evidence>
<sequence>MLPPALGVLALLGAALLVGPVVALVLQADLLAVPDLLGGDRARDALVLSLWTAGVSTLICLLLGVPLGLLLGRGRSPLLRWLRPLVLLPLVLPPVVAGVALLAAFGRAGILGGTLELLGLQITFTSAAVVLAQSFVALPFMVLSVESAVQGVAREYEEAAATMGAGPLATLWWVVLPLIRPALTAGVVLVFARCLGEFGATLAFAGSAPGITRTAPVQIYLLQQSDPRAAAALATVMIAAALVVVALVHGPARGWFRPRG</sequence>
<protein>
    <recommendedName>
        <fullName evidence="10">Molybdenum transport system permease</fullName>
    </recommendedName>
</protein>
<dbReference type="NCBIfam" id="TIGR01581">
    <property type="entry name" value="Mo_ABC_porter"/>
    <property type="match status" value="1"/>
</dbReference>
<proteinExistence type="inferred from homology"/>
<evidence type="ECO:0000256" key="10">
    <source>
        <dbReference type="RuleBase" id="RU365097"/>
    </source>
</evidence>
<keyword evidence="3 9" id="KW-0813">Transport</keyword>
<evidence type="ECO:0000256" key="7">
    <source>
        <dbReference type="ARBA" id="ARBA00022989"/>
    </source>
</evidence>
<reference evidence="13" key="1">
    <citation type="journal article" date="2019" name="Int. J. Syst. Evol. Microbiol.">
        <title>The Global Catalogue of Microorganisms (GCM) 10K type strain sequencing project: providing services to taxonomists for standard genome sequencing and annotation.</title>
        <authorList>
            <consortium name="The Broad Institute Genomics Platform"/>
            <consortium name="The Broad Institute Genome Sequencing Center for Infectious Disease"/>
            <person name="Wu L."/>
            <person name="Ma J."/>
        </authorList>
    </citation>
    <scope>NUCLEOTIDE SEQUENCE [LARGE SCALE GENOMIC DNA]</scope>
    <source>
        <strain evidence="13">JCM 11483</strain>
    </source>
</reference>
<feature type="transmembrane region" description="Helical" evidence="9">
    <location>
        <begin position="117"/>
        <end position="138"/>
    </location>
</feature>
<dbReference type="SUPFAM" id="SSF161098">
    <property type="entry name" value="MetI-like"/>
    <property type="match status" value="1"/>
</dbReference>
<dbReference type="Proteomes" id="UP001501736">
    <property type="component" value="Unassembled WGS sequence"/>
</dbReference>
<dbReference type="CDD" id="cd06261">
    <property type="entry name" value="TM_PBP2"/>
    <property type="match status" value="1"/>
</dbReference>
<evidence type="ECO:0000256" key="8">
    <source>
        <dbReference type="ARBA" id="ARBA00023136"/>
    </source>
</evidence>
<feature type="transmembrane region" description="Helical" evidence="9">
    <location>
        <begin position="47"/>
        <end position="72"/>
    </location>
</feature>
<evidence type="ECO:0000256" key="6">
    <source>
        <dbReference type="ARBA" id="ARBA00022692"/>
    </source>
</evidence>
<dbReference type="PANTHER" id="PTHR30183">
    <property type="entry name" value="MOLYBDENUM TRANSPORT SYSTEM PERMEASE PROTEIN MODB"/>
    <property type="match status" value="1"/>
</dbReference>
<dbReference type="InterPro" id="IPR000515">
    <property type="entry name" value="MetI-like"/>
</dbReference>
<keyword evidence="5 10" id="KW-0500">Molybdenum</keyword>
<feature type="transmembrane region" description="Helical" evidence="9">
    <location>
        <begin position="84"/>
        <end position="105"/>
    </location>
</feature>
<dbReference type="EMBL" id="BAAAYG010000005">
    <property type="protein sequence ID" value="GAA3284807.1"/>
    <property type="molecule type" value="Genomic_DNA"/>
</dbReference>
<dbReference type="NCBIfam" id="TIGR02141">
    <property type="entry name" value="modB_ABC"/>
    <property type="match status" value="1"/>
</dbReference>
<comment type="subcellular location">
    <subcellularLocation>
        <location evidence="1 9">Cell membrane</location>
        <topology evidence="1 9">Multi-pass membrane protein</topology>
    </subcellularLocation>
</comment>
<accession>A0ABP6RFR9</accession>
<gene>
    <name evidence="12" type="ORF">GCM10020260_16140</name>
</gene>
<feature type="transmembrane region" description="Helical" evidence="9">
    <location>
        <begin position="229"/>
        <end position="250"/>
    </location>
</feature>
<comment type="caution">
    <text evidence="10">Lacks conserved residue(s) required for the propagation of feature annotation.</text>
</comment>
<evidence type="ECO:0000256" key="1">
    <source>
        <dbReference type="ARBA" id="ARBA00004651"/>
    </source>
</evidence>
<evidence type="ECO:0000256" key="3">
    <source>
        <dbReference type="ARBA" id="ARBA00022448"/>
    </source>
</evidence>
<dbReference type="InterPro" id="IPR035906">
    <property type="entry name" value="MetI-like_sf"/>
</dbReference>
<dbReference type="PANTHER" id="PTHR30183:SF3">
    <property type="entry name" value="MOLYBDENUM TRANSPORT SYSTEM PERMEASE PROTEIN MODB"/>
    <property type="match status" value="1"/>
</dbReference>
<comment type="caution">
    <text evidence="12">The sequence shown here is derived from an EMBL/GenBank/DDBJ whole genome shotgun (WGS) entry which is preliminary data.</text>
</comment>
<feature type="domain" description="ABC transmembrane type-1" evidence="11">
    <location>
        <begin position="46"/>
        <end position="248"/>
    </location>
</feature>
<name>A0ABP6RFR9_9MICC</name>
<organism evidence="12 13">
    <name type="scientific">Nesterenkonia halobia</name>
    <dbReference type="NCBI Taxonomy" id="37922"/>
    <lineage>
        <taxon>Bacteria</taxon>
        <taxon>Bacillati</taxon>
        <taxon>Actinomycetota</taxon>
        <taxon>Actinomycetes</taxon>
        <taxon>Micrococcales</taxon>
        <taxon>Micrococcaceae</taxon>
        <taxon>Nesterenkonia</taxon>
    </lineage>
</organism>
<keyword evidence="13" id="KW-1185">Reference proteome</keyword>
<keyword evidence="8 9" id="KW-0472">Membrane</keyword>
<dbReference type="InterPro" id="IPR011867">
    <property type="entry name" value="ModB_ABC"/>
</dbReference>
<dbReference type="Gene3D" id="1.10.3720.10">
    <property type="entry name" value="MetI-like"/>
    <property type="match status" value="1"/>
</dbReference>
<evidence type="ECO:0000256" key="2">
    <source>
        <dbReference type="ARBA" id="ARBA00007069"/>
    </source>
</evidence>
<keyword evidence="6 9" id="KW-0812">Transmembrane</keyword>
<evidence type="ECO:0000313" key="12">
    <source>
        <dbReference type="EMBL" id="GAA3284807.1"/>
    </source>
</evidence>
<keyword evidence="7 9" id="KW-1133">Transmembrane helix</keyword>
<dbReference type="PROSITE" id="PS50928">
    <property type="entry name" value="ABC_TM1"/>
    <property type="match status" value="1"/>
</dbReference>
<evidence type="ECO:0000259" key="11">
    <source>
        <dbReference type="PROSITE" id="PS50928"/>
    </source>
</evidence>
<dbReference type="Pfam" id="PF00528">
    <property type="entry name" value="BPD_transp_1"/>
    <property type="match status" value="1"/>
</dbReference>
<evidence type="ECO:0000256" key="5">
    <source>
        <dbReference type="ARBA" id="ARBA00022505"/>
    </source>
</evidence>